<comment type="subcellular location">
    <subcellularLocation>
        <location evidence="1">Nucleus</location>
    </subcellularLocation>
</comment>
<reference evidence="14 15" key="1">
    <citation type="submission" date="2015-01" db="EMBL/GenBank/DDBJ databases">
        <title>The Genome Sequence of Exophiala spinifera CBS89968.</title>
        <authorList>
            <consortium name="The Broad Institute Genomics Platform"/>
            <person name="Cuomo C."/>
            <person name="de Hoog S."/>
            <person name="Gorbushina A."/>
            <person name="Stielow B."/>
            <person name="Teixiera M."/>
            <person name="Abouelleil A."/>
            <person name="Chapman S.B."/>
            <person name="Priest M."/>
            <person name="Young S.K."/>
            <person name="Wortman J."/>
            <person name="Nusbaum C."/>
            <person name="Birren B."/>
        </authorList>
    </citation>
    <scope>NUCLEOTIDE SEQUENCE [LARGE SCALE GENOMIC DNA]</scope>
    <source>
        <strain evidence="14 15">CBS 89968</strain>
    </source>
</reference>
<dbReference type="SMART" id="SM00490">
    <property type="entry name" value="HELICc"/>
    <property type="match status" value="1"/>
</dbReference>
<feature type="compositionally biased region" description="Polar residues" evidence="11">
    <location>
        <begin position="58"/>
        <end position="78"/>
    </location>
</feature>
<keyword evidence="6" id="KW-0347">Helicase</keyword>
<dbReference type="PROSITE" id="PS51192">
    <property type="entry name" value="HELICASE_ATP_BIND_1"/>
    <property type="match status" value="1"/>
</dbReference>
<proteinExistence type="inferred from homology"/>
<organism evidence="14 15">
    <name type="scientific">Exophiala spinifera</name>
    <dbReference type="NCBI Taxonomy" id="91928"/>
    <lineage>
        <taxon>Eukaryota</taxon>
        <taxon>Fungi</taxon>
        <taxon>Dikarya</taxon>
        <taxon>Ascomycota</taxon>
        <taxon>Pezizomycotina</taxon>
        <taxon>Eurotiomycetes</taxon>
        <taxon>Chaetothyriomycetidae</taxon>
        <taxon>Chaetothyriales</taxon>
        <taxon>Herpotrichiellaceae</taxon>
        <taxon>Exophiala</taxon>
    </lineage>
</organism>
<evidence type="ECO:0000256" key="11">
    <source>
        <dbReference type="SAM" id="MobiDB-lite"/>
    </source>
</evidence>
<dbReference type="GeneID" id="27327381"/>
<feature type="compositionally biased region" description="Basic residues" evidence="11">
    <location>
        <begin position="363"/>
        <end position="375"/>
    </location>
</feature>
<dbReference type="Pfam" id="PF00176">
    <property type="entry name" value="SNF2-rel_dom"/>
    <property type="match status" value="1"/>
</dbReference>
<evidence type="ECO:0000256" key="2">
    <source>
        <dbReference type="ARBA" id="ARBA00007025"/>
    </source>
</evidence>
<feature type="region of interest" description="Disordered" evidence="11">
    <location>
        <begin position="341"/>
        <end position="394"/>
    </location>
</feature>
<keyword evidence="4" id="KW-0547">Nucleotide-binding</keyword>
<keyword evidence="10" id="KW-0539">Nucleus</keyword>
<dbReference type="FunFam" id="3.40.50.10810:FF:000014">
    <property type="entry name" value="SWI/SNF-related matrix-associated actin-dependent regulator of chromatin subfamily A containing DEAD/H box 1"/>
    <property type="match status" value="1"/>
</dbReference>
<evidence type="ECO:0000259" key="13">
    <source>
        <dbReference type="PROSITE" id="PS51194"/>
    </source>
</evidence>
<keyword evidence="5" id="KW-0378">Hydrolase</keyword>
<dbReference type="GO" id="GO:0005694">
    <property type="term" value="C:chromosome"/>
    <property type="evidence" value="ECO:0007669"/>
    <property type="project" value="UniProtKB-ARBA"/>
</dbReference>
<dbReference type="STRING" id="91928.A0A0D2C819"/>
<dbReference type="SUPFAM" id="SSF52540">
    <property type="entry name" value="P-loop containing nucleoside triphosphate hydrolases"/>
    <property type="match status" value="2"/>
</dbReference>
<dbReference type="InterPro" id="IPR027417">
    <property type="entry name" value="P-loop_NTPase"/>
</dbReference>
<feature type="domain" description="Helicase ATP-binding" evidence="12">
    <location>
        <begin position="595"/>
        <end position="763"/>
    </location>
</feature>
<keyword evidence="7" id="KW-0067">ATP-binding</keyword>
<feature type="compositionally biased region" description="Basic and acidic residues" evidence="11">
    <location>
        <begin position="1102"/>
        <end position="1113"/>
    </location>
</feature>
<dbReference type="InterPro" id="IPR049730">
    <property type="entry name" value="SNF2/RAD54-like_C"/>
</dbReference>
<feature type="compositionally biased region" description="Basic and acidic residues" evidence="11">
    <location>
        <begin position="384"/>
        <end position="393"/>
    </location>
</feature>
<dbReference type="OrthoDB" id="5857104at2759"/>
<sequence>MSSFPTSPSRSDDELFNPGHGTAFHETIETLPLRRIDPMDDDSDIDTMATLPPHRSTQKMTQPTQLIDRSPDTISSPVNGGVVQVTASSPLAAQSRKPSGYLASAMAPAGTAFRRPYVASQPRPPPITIDSDDEGPVYRGGSSDSDEPRVNDIKPSAFVRKKNSTDKIPESPQVQSNGLSRFMEITAKSMFRGSPSSNSSTSSGIKRSADLMANAYGNAYKRPRQTAPARALPVAPQKKQPELELDDISDYNARAKVRRMMNMVSMVSVRECYEVLVSKKGYYDDAVEEILLLSERRHDRGKKNAIDLTGSDDELMPTPAGRKVAAAQKAKVSSKSIAEKWSSTQNVRKPSKTIDVFDTPPPQKKRTLVRGRKRTPSPVQPSETAREPSEPRVKPIAVLSDDSDEADSPVLSETETDTTFSSRLLDLFNNCTAADLTDTASISRELADYVISQRPFKSLDDIRKIQDPKLKPSKGRRKTNPVGDKIVDKVETMLESYEAVDYLVKKCQSLAKPLAEEMKSWGVNLYGNQDGELDIVSLRDTQRSSHDSGIGTPISDEDRDTVKKRMPKNFLSQPSIMADDIQMKDYQIVGINWLNMLYKRGLSCILADDMGLGKTCQVIAFLAHLYQQGRTGPHLVVVPAATLENWLKEFRRFCPTLNVEPYYTTNPTERAQLREDLEDSRADLNVIVTTYTLAKGKEDFPWLKNFGFDCTVYDEGHMLKNAESQVASKLVRIQSNFRLLLTGTPLQNNLKELISLLGFLMPSLFKEKAQELSSIFSHTVKAMDENHEALLSEQRIKRARSMLTPFILRRKKYQVLKDLPRKERRVEFCDITPEQSEIYQSYLDKAYSIRERKERGENVTNESSNILMKLRQAAIHPLLFRRVYPDKVLPAIARQCLKVDMFSESNPDLIVTELEAYSDMEIHTLCDQHAPLKRFALHNGEWLASGKVQKMLELLRTFMSEGHKTLIFSQFVMILDILELVLQREAIDYFRLDGSTKVSERQDLIDEFSAEDNETPVFMLSTKAGGAGINLARANKVIVFDSGFNPQDDIQAENRAHRIGQVKEVEVVRLVSKGTVEEQIHSMGLTKLKLDEQVAGDGAEEQPPRKEGEETAKEVEGRMMVEEMFFNKLGQESLEQLKADATSPVKKTQVGKASVPQKEGERTKSRKPNGGIKQEDGEGVQLPARTKSVDVEVKSEE</sequence>
<evidence type="ECO:0000313" key="15">
    <source>
        <dbReference type="Proteomes" id="UP000053328"/>
    </source>
</evidence>
<evidence type="ECO:0000256" key="3">
    <source>
        <dbReference type="ARBA" id="ARBA00012551"/>
    </source>
</evidence>
<feature type="region of interest" description="Disordered" evidence="11">
    <location>
        <begin position="1137"/>
        <end position="1197"/>
    </location>
</feature>
<name>A0A0D2C819_9EURO</name>
<dbReference type="PROSITE" id="PS51194">
    <property type="entry name" value="HELICASE_CTER"/>
    <property type="match status" value="1"/>
</dbReference>
<dbReference type="GO" id="GO:0016787">
    <property type="term" value="F:hydrolase activity"/>
    <property type="evidence" value="ECO:0007669"/>
    <property type="project" value="UniProtKB-KW"/>
</dbReference>
<keyword evidence="8" id="KW-0156">Chromatin regulator</keyword>
<evidence type="ECO:0000313" key="14">
    <source>
        <dbReference type="EMBL" id="KIW19724.1"/>
    </source>
</evidence>
<feature type="compositionally biased region" description="Basic and acidic residues" evidence="11">
    <location>
        <begin position="1187"/>
        <end position="1197"/>
    </location>
</feature>
<dbReference type="GO" id="GO:0140658">
    <property type="term" value="F:ATP-dependent chromatin remodeler activity"/>
    <property type="evidence" value="ECO:0007669"/>
    <property type="project" value="UniProtKB-ARBA"/>
</dbReference>
<evidence type="ECO:0000256" key="7">
    <source>
        <dbReference type="ARBA" id="ARBA00022840"/>
    </source>
</evidence>
<keyword evidence="9" id="KW-0238">DNA-binding</keyword>
<dbReference type="Proteomes" id="UP000053328">
    <property type="component" value="Unassembled WGS sequence"/>
</dbReference>
<dbReference type="VEuPathDB" id="FungiDB:PV08_00298"/>
<feature type="region of interest" description="Disordered" evidence="11">
    <location>
        <begin position="221"/>
        <end position="241"/>
    </location>
</feature>
<evidence type="ECO:0000256" key="9">
    <source>
        <dbReference type="ARBA" id="ARBA00023125"/>
    </source>
</evidence>
<evidence type="ECO:0000256" key="1">
    <source>
        <dbReference type="ARBA" id="ARBA00004123"/>
    </source>
</evidence>
<feature type="domain" description="Helicase C-terminal" evidence="13">
    <location>
        <begin position="950"/>
        <end position="1110"/>
    </location>
</feature>
<dbReference type="InterPro" id="IPR014001">
    <property type="entry name" value="Helicase_ATP-bd"/>
</dbReference>
<evidence type="ECO:0000256" key="8">
    <source>
        <dbReference type="ARBA" id="ARBA00022853"/>
    </source>
</evidence>
<dbReference type="InterPro" id="IPR000330">
    <property type="entry name" value="SNF2_N"/>
</dbReference>
<dbReference type="AlphaFoldDB" id="A0A0D2C819"/>
<dbReference type="EMBL" id="KN847492">
    <property type="protein sequence ID" value="KIW19724.1"/>
    <property type="molecule type" value="Genomic_DNA"/>
</dbReference>
<gene>
    <name evidence="14" type="ORF">PV08_00298</name>
</gene>
<feature type="region of interest" description="Disordered" evidence="11">
    <location>
        <begin position="1092"/>
        <end position="1113"/>
    </location>
</feature>
<dbReference type="GO" id="GO:0003678">
    <property type="term" value="F:DNA helicase activity"/>
    <property type="evidence" value="ECO:0007669"/>
    <property type="project" value="UniProtKB-EC"/>
</dbReference>
<dbReference type="Gene3D" id="3.40.50.10810">
    <property type="entry name" value="Tandem AAA-ATPase domain"/>
    <property type="match status" value="1"/>
</dbReference>
<feature type="region of interest" description="Disordered" evidence="11">
    <location>
        <begin position="1"/>
        <end position="81"/>
    </location>
</feature>
<evidence type="ECO:0000256" key="10">
    <source>
        <dbReference type="ARBA" id="ARBA00023242"/>
    </source>
</evidence>
<keyword evidence="15" id="KW-1185">Reference proteome</keyword>
<feature type="compositionally biased region" description="Basic and acidic residues" evidence="11">
    <location>
        <begin position="26"/>
        <end position="38"/>
    </location>
</feature>
<evidence type="ECO:0000259" key="12">
    <source>
        <dbReference type="PROSITE" id="PS51192"/>
    </source>
</evidence>
<dbReference type="RefSeq" id="XP_016239940.1">
    <property type="nucleotide sequence ID" value="XM_016374664.1"/>
</dbReference>
<evidence type="ECO:0000256" key="4">
    <source>
        <dbReference type="ARBA" id="ARBA00022741"/>
    </source>
</evidence>
<dbReference type="Pfam" id="PF00271">
    <property type="entry name" value="Helicase_C"/>
    <property type="match status" value="1"/>
</dbReference>
<dbReference type="EC" id="3.6.4.12" evidence="3"/>
<dbReference type="PANTHER" id="PTHR10799">
    <property type="entry name" value="SNF2/RAD54 HELICASE FAMILY"/>
    <property type="match status" value="1"/>
</dbReference>
<dbReference type="InterPro" id="IPR001650">
    <property type="entry name" value="Helicase_C-like"/>
</dbReference>
<dbReference type="GO" id="GO:0003677">
    <property type="term" value="F:DNA binding"/>
    <property type="evidence" value="ECO:0007669"/>
    <property type="project" value="UniProtKB-KW"/>
</dbReference>
<feature type="region of interest" description="Disordered" evidence="11">
    <location>
        <begin position="114"/>
        <end position="178"/>
    </location>
</feature>
<dbReference type="SMART" id="SM00487">
    <property type="entry name" value="DEXDc"/>
    <property type="match status" value="1"/>
</dbReference>
<accession>A0A0D2C819</accession>
<dbReference type="GO" id="GO:0005524">
    <property type="term" value="F:ATP binding"/>
    <property type="evidence" value="ECO:0007669"/>
    <property type="project" value="UniProtKB-KW"/>
</dbReference>
<comment type="similarity">
    <text evidence="2">Belongs to the SNF2/RAD54 helicase family.</text>
</comment>
<dbReference type="InterPro" id="IPR038718">
    <property type="entry name" value="SNF2-like_sf"/>
</dbReference>
<dbReference type="CDD" id="cd18793">
    <property type="entry name" value="SF2_C_SNF"/>
    <property type="match status" value="1"/>
</dbReference>
<protein>
    <recommendedName>
        <fullName evidence="3">DNA helicase</fullName>
        <ecNumber evidence="3">3.6.4.12</ecNumber>
    </recommendedName>
</protein>
<dbReference type="GO" id="GO:0005634">
    <property type="term" value="C:nucleus"/>
    <property type="evidence" value="ECO:0007669"/>
    <property type="project" value="UniProtKB-SubCell"/>
</dbReference>
<evidence type="ECO:0000256" key="5">
    <source>
        <dbReference type="ARBA" id="ARBA00022801"/>
    </source>
</evidence>
<dbReference type="HOGENOM" id="CLU_000315_16_2_1"/>
<evidence type="ECO:0000256" key="6">
    <source>
        <dbReference type="ARBA" id="ARBA00022806"/>
    </source>
</evidence>
<dbReference type="Gene3D" id="3.40.50.300">
    <property type="entry name" value="P-loop containing nucleotide triphosphate hydrolases"/>
    <property type="match status" value="1"/>
</dbReference>